<evidence type="ECO:0000256" key="5">
    <source>
        <dbReference type="ARBA" id="ARBA00023163"/>
    </source>
</evidence>
<evidence type="ECO:0000259" key="8">
    <source>
        <dbReference type="PROSITE" id="PS50110"/>
    </source>
</evidence>
<gene>
    <name evidence="10" type="ORF">LZ518_07470</name>
</gene>
<evidence type="ECO:0000256" key="3">
    <source>
        <dbReference type="ARBA" id="ARBA00023015"/>
    </source>
</evidence>
<dbReference type="InterPro" id="IPR001867">
    <property type="entry name" value="OmpR/PhoB-type_DNA-bd"/>
</dbReference>
<proteinExistence type="predicted"/>
<dbReference type="Gene3D" id="1.10.10.10">
    <property type="entry name" value="Winged helix-like DNA-binding domain superfamily/Winged helix DNA-binding domain"/>
    <property type="match status" value="1"/>
</dbReference>
<keyword evidence="5" id="KW-0804">Transcription</keyword>
<dbReference type="PROSITE" id="PS51755">
    <property type="entry name" value="OMPR_PHOB"/>
    <property type="match status" value="1"/>
</dbReference>
<sequence>MRILLAEDDVEMARFIERGLNDLGHQVICAADGDIAVRLATEQPFDLALIDRMLPGLDGISVLRRMRTERLELPVLLLTALGGIDDRVEGLDAGADDYLVKPFAFMELAARVNALARRSPPGLPVTQLQHGPISIDLLRREVRRDGRKVLLQPREFRLLEELMRSGERAITRTMLLERVWGFHFDPQTNIVETHMSRLRAKLNEDGGPDLIETIRGAGYRMKPVAEA</sequence>
<evidence type="ECO:0000259" key="9">
    <source>
        <dbReference type="PROSITE" id="PS51755"/>
    </source>
</evidence>
<dbReference type="InterPro" id="IPR001789">
    <property type="entry name" value="Sig_transdc_resp-reg_receiver"/>
</dbReference>
<feature type="DNA-binding region" description="OmpR/PhoB-type" evidence="7">
    <location>
        <begin position="125"/>
        <end position="223"/>
    </location>
</feature>
<dbReference type="SMART" id="SM00862">
    <property type="entry name" value="Trans_reg_C"/>
    <property type="match status" value="1"/>
</dbReference>
<evidence type="ECO:0000313" key="10">
    <source>
        <dbReference type="EMBL" id="MCL6740968.1"/>
    </source>
</evidence>
<keyword evidence="11" id="KW-1185">Reference proteome</keyword>
<protein>
    <submittedName>
        <fullName evidence="10">Response regulator transcription factor</fullName>
    </submittedName>
</protein>
<keyword evidence="2" id="KW-0902">Two-component regulatory system</keyword>
<feature type="domain" description="Response regulatory" evidence="8">
    <location>
        <begin position="2"/>
        <end position="116"/>
    </location>
</feature>
<dbReference type="CDD" id="cd00383">
    <property type="entry name" value="trans_reg_C"/>
    <property type="match status" value="1"/>
</dbReference>
<dbReference type="SUPFAM" id="SSF52172">
    <property type="entry name" value="CheY-like"/>
    <property type="match status" value="1"/>
</dbReference>
<evidence type="ECO:0000256" key="6">
    <source>
        <dbReference type="PROSITE-ProRule" id="PRU00169"/>
    </source>
</evidence>
<comment type="caution">
    <text evidence="10">The sequence shown here is derived from an EMBL/GenBank/DDBJ whole genome shotgun (WGS) entry which is preliminary data.</text>
</comment>
<evidence type="ECO:0000256" key="4">
    <source>
        <dbReference type="ARBA" id="ARBA00023125"/>
    </source>
</evidence>
<organism evidence="10 11">
    <name type="scientific">Sphingomonas brevis</name>
    <dbReference type="NCBI Taxonomy" id="2908206"/>
    <lineage>
        <taxon>Bacteria</taxon>
        <taxon>Pseudomonadati</taxon>
        <taxon>Pseudomonadota</taxon>
        <taxon>Alphaproteobacteria</taxon>
        <taxon>Sphingomonadales</taxon>
        <taxon>Sphingomonadaceae</taxon>
        <taxon>Sphingomonas</taxon>
    </lineage>
</organism>
<keyword evidence="1 6" id="KW-0597">Phosphoprotein</keyword>
<dbReference type="InterPro" id="IPR039420">
    <property type="entry name" value="WalR-like"/>
</dbReference>
<dbReference type="Gene3D" id="3.40.50.2300">
    <property type="match status" value="1"/>
</dbReference>
<feature type="modified residue" description="4-aspartylphosphate" evidence="6">
    <location>
        <position position="51"/>
    </location>
</feature>
<dbReference type="RefSeq" id="WP_249915376.1">
    <property type="nucleotide sequence ID" value="NZ_JAMGBB010000001.1"/>
</dbReference>
<dbReference type="Pfam" id="PF00486">
    <property type="entry name" value="Trans_reg_C"/>
    <property type="match status" value="1"/>
</dbReference>
<dbReference type="Gene3D" id="6.10.250.690">
    <property type="match status" value="1"/>
</dbReference>
<evidence type="ECO:0000313" key="11">
    <source>
        <dbReference type="Proteomes" id="UP001165383"/>
    </source>
</evidence>
<feature type="domain" description="OmpR/PhoB-type" evidence="9">
    <location>
        <begin position="125"/>
        <end position="223"/>
    </location>
</feature>
<dbReference type="InterPro" id="IPR036388">
    <property type="entry name" value="WH-like_DNA-bd_sf"/>
</dbReference>
<evidence type="ECO:0000256" key="1">
    <source>
        <dbReference type="ARBA" id="ARBA00022553"/>
    </source>
</evidence>
<name>A0ABT0S9G2_9SPHN</name>
<dbReference type="Proteomes" id="UP001165383">
    <property type="component" value="Unassembled WGS sequence"/>
</dbReference>
<reference evidence="10" key="1">
    <citation type="submission" date="2022-05" db="EMBL/GenBank/DDBJ databases">
        <authorList>
            <person name="Jo J.-H."/>
            <person name="Im W.-T."/>
        </authorList>
    </citation>
    <scope>NUCLEOTIDE SEQUENCE</scope>
    <source>
        <strain evidence="10">RB56-2</strain>
    </source>
</reference>
<dbReference type="PANTHER" id="PTHR48111:SF22">
    <property type="entry name" value="REGULATOR OF RPOS"/>
    <property type="match status" value="1"/>
</dbReference>
<keyword evidence="4 7" id="KW-0238">DNA-binding</keyword>
<dbReference type="Pfam" id="PF00072">
    <property type="entry name" value="Response_reg"/>
    <property type="match status" value="1"/>
</dbReference>
<dbReference type="PROSITE" id="PS50110">
    <property type="entry name" value="RESPONSE_REGULATORY"/>
    <property type="match status" value="1"/>
</dbReference>
<evidence type="ECO:0000256" key="2">
    <source>
        <dbReference type="ARBA" id="ARBA00023012"/>
    </source>
</evidence>
<dbReference type="EMBL" id="JAMGBB010000001">
    <property type="protein sequence ID" value="MCL6740968.1"/>
    <property type="molecule type" value="Genomic_DNA"/>
</dbReference>
<dbReference type="SMART" id="SM00448">
    <property type="entry name" value="REC"/>
    <property type="match status" value="1"/>
</dbReference>
<accession>A0ABT0S9G2</accession>
<keyword evidence="3" id="KW-0805">Transcription regulation</keyword>
<dbReference type="InterPro" id="IPR011006">
    <property type="entry name" value="CheY-like_superfamily"/>
</dbReference>
<dbReference type="PANTHER" id="PTHR48111">
    <property type="entry name" value="REGULATOR OF RPOS"/>
    <property type="match status" value="1"/>
</dbReference>
<evidence type="ECO:0000256" key="7">
    <source>
        <dbReference type="PROSITE-ProRule" id="PRU01091"/>
    </source>
</evidence>